<dbReference type="Gene3D" id="3.30.565.10">
    <property type="entry name" value="Histidine kinase-like ATPase, C-terminal domain"/>
    <property type="match status" value="1"/>
</dbReference>
<dbReference type="Proteomes" id="UP000671910">
    <property type="component" value="Chromosome"/>
</dbReference>
<dbReference type="SUPFAM" id="SSF47384">
    <property type="entry name" value="Homodimeric domain of signal transducing histidine kinase"/>
    <property type="match status" value="1"/>
</dbReference>
<dbReference type="Pfam" id="PF00072">
    <property type="entry name" value="Response_reg"/>
    <property type="match status" value="1"/>
</dbReference>
<dbReference type="EMBL" id="CP072829">
    <property type="protein sequence ID" value="QTU85153.1"/>
    <property type="molecule type" value="Genomic_DNA"/>
</dbReference>
<dbReference type="SUPFAM" id="SSF52172">
    <property type="entry name" value="CheY-like"/>
    <property type="match status" value="1"/>
</dbReference>
<organism evidence="13 15">
    <name type="scientific">Xiamenia xianingshaonis</name>
    <dbReference type="NCBI Taxonomy" id="2682776"/>
    <lineage>
        <taxon>Bacteria</taxon>
        <taxon>Bacillati</taxon>
        <taxon>Actinomycetota</taxon>
        <taxon>Coriobacteriia</taxon>
        <taxon>Eggerthellales</taxon>
        <taxon>Eggerthellaceae</taxon>
        <taxon>Xiamenia</taxon>
    </lineage>
</organism>
<dbReference type="SMART" id="SM00448">
    <property type="entry name" value="REC"/>
    <property type="match status" value="1"/>
</dbReference>
<evidence type="ECO:0000313" key="12">
    <source>
        <dbReference type="EMBL" id="NHM13426.1"/>
    </source>
</evidence>
<dbReference type="CDD" id="cd17546">
    <property type="entry name" value="REC_hyHK_CKI1_RcsC-like"/>
    <property type="match status" value="1"/>
</dbReference>
<keyword evidence="9" id="KW-1133">Transmembrane helix</keyword>
<evidence type="ECO:0000256" key="1">
    <source>
        <dbReference type="ARBA" id="ARBA00000085"/>
    </source>
</evidence>
<dbReference type="InterPro" id="IPR036097">
    <property type="entry name" value="HisK_dim/P_sf"/>
</dbReference>
<evidence type="ECO:0000256" key="2">
    <source>
        <dbReference type="ARBA" id="ARBA00004236"/>
    </source>
</evidence>
<name>A0A9E6MSH3_9ACTN</name>
<comment type="catalytic activity">
    <reaction evidence="1">
        <text>ATP + protein L-histidine = ADP + protein N-phospho-L-histidine.</text>
        <dbReference type="EC" id="2.7.13.3"/>
    </reaction>
</comment>
<evidence type="ECO:0000259" key="11">
    <source>
        <dbReference type="PROSITE" id="PS50110"/>
    </source>
</evidence>
<feature type="transmembrane region" description="Helical" evidence="9">
    <location>
        <begin position="251"/>
        <end position="269"/>
    </location>
</feature>
<keyword evidence="4 8" id="KW-0597">Phosphoprotein</keyword>
<feature type="modified residue" description="4-aspartylphosphate" evidence="8">
    <location>
        <position position="588"/>
    </location>
</feature>
<gene>
    <name evidence="12" type="ORF">GMI68_01350</name>
    <name evidence="13" type="ORF">J7S26_00750</name>
</gene>
<evidence type="ECO:0000256" key="8">
    <source>
        <dbReference type="PROSITE-ProRule" id="PRU00169"/>
    </source>
</evidence>
<keyword evidence="6" id="KW-0418">Kinase</keyword>
<evidence type="ECO:0000256" key="5">
    <source>
        <dbReference type="ARBA" id="ARBA00022679"/>
    </source>
</evidence>
<dbReference type="SMART" id="SM00387">
    <property type="entry name" value="HATPase_c"/>
    <property type="match status" value="1"/>
</dbReference>
<reference evidence="13" key="2">
    <citation type="submission" date="2021-04" db="EMBL/GenBank/DDBJ databases">
        <title>Novel species in family Eggerthellaceae.</title>
        <authorList>
            <person name="Zhang G."/>
        </authorList>
    </citation>
    <scope>NUCLEOTIDE SEQUENCE</scope>
    <source>
        <strain evidence="13">Zg-886</strain>
    </source>
</reference>
<protein>
    <recommendedName>
        <fullName evidence="3">histidine kinase</fullName>
        <ecNumber evidence="3">2.7.13.3</ecNumber>
    </recommendedName>
</protein>
<dbReference type="GO" id="GO:0005886">
    <property type="term" value="C:plasma membrane"/>
    <property type="evidence" value="ECO:0007669"/>
    <property type="project" value="UniProtKB-SubCell"/>
</dbReference>
<feature type="domain" description="Histidine kinase" evidence="10">
    <location>
        <begin position="291"/>
        <end position="511"/>
    </location>
</feature>
<evidence type="ECO:0000256" key="3">
    <source>
        <dbReference type="ARBA" id="ARBA00012438"/>
    </source>
</evidence>
<dbReference type="SUPFAM" id="SSF55874">
    <property type="entry name" value="ATPase domain of HSP90 chaperone/DNA topoisomerase II/histidine kinase"/>
    <property type="match status" value="1"/>
</dbReference>
<evidence type="ECO:0000256" key="7">
    <source>
        <dbReference type="ARBA" id="ARBA00023012"/>
    </source>
</evidence>
<dbReference type="InterPro" id="IPR001789">
    <property type="entry name" value="Sig_transdc_resp-reg_receiver"/>
</dbReference>
<comment type="subcellular location">
    <subcellularLocation>
        <location evidence="2">Cell membrane</location>
    </subcellularLocation>
</comment>
<feature type="domain" description="Response regulatory" evidence="11">
    <location>
        <begin position="536"/>
        <end position="657"/>
    </location>
</feature>
<proteinExistence type="predicted"/>
<dbReference type="InterPro" id="IPR003661">
    <property type="entry name" value="HisK_dim/P_dom"/>
</dbReference>
<dbReference type="PROSITE" id="PS50109">
    <property type="entry name" value="HIS_KIN"/>
    <property type="match status" value="1"/>
</dbReference>
<dbReference type="InterPro" id="IPR036890">
    <property type="entry name" value="HATPase_C_sf"/>
</dbReference>
<keyword evidence="9" id="KW-0812">Transmembrane</keyword>
<dbReference type="CDD" id="cd00082">
    <property type="entry name" value="HisKA"/>
    <property type="match status" value="1"/>
</dbReference>
<dbReference type="Gene3D" id="3.40.50.2300">
    <property type="match status" value="1"/>
</dbReference>
<evidence type="ECO:0000256" key="6">
    <source>
        <dbReference type="ARBA" id="ARBA00022777"/>
    </source>
</evidence>
<evidence type="ECO:0000313" key="15">
    <source>
        <dbReference type="Proteomes" id="UP000671910"/>
    </source>
</evidence>
<keyword evidence="5" id="KW-0808">Transferase</keyword>
<dbReference type="PROSITE" id="PS50110">
    <property type="entry name" value="RESPONSE_REGULATORY"/>
    <property type="match status" value="1"/>
</dbReference>
<dbReference type="EMBL" id="WPCR01000001">
    <property type="protein sequence ID" value="NHM13426.1"/>
    <property type="molecule type" value="Genomic_DNA"/>
</dbReference>
<dbReference type="Pfam" id="PF00512">
    <property type="entry name" value="HisKA"/>
    <property type="match status" value="1"/>
</dbReference>
<dbReference type="Proteomes" id="UP000636394">
    <property type="component" value="Unassembled WGS sequence"/>
</dbReference>
<keyword evidence="14" id="KW-1185">Reference proteome</keyword>
<accession>A0A9E6MSH3</accession>
<dbReference type="AlphaFoldDB" id="A0A9E6MSH3"/>
<keyword evidence="9" id="KW-0472">Membrane</keyword>
<dbReference type="Gene3D" id="1.10.287.130">
    <property type="match status" value="1"/>
</dbReference>
<evidence type="ECO:0000313" key="14">
    <source>
        <dbReference type="Proteomes" id="UP000636394"/>
    </source>
</evidence>
<evidence type="ECO:0000256" key="4">
    <source>
        <dbReference type="ARBA" id="ARBA00022553"/>
    </source>
</evidence>
<dbReference type="Gene3D" id="3.30.450.20">
    <property type="entry name" value="PAS domain"/>
    <property type="match status" value="1"/>
</dbReference>
<dbReference type="GO" id="GO:0000155">
    <property type="term" value="F:phosphorelay sensor kinase activity"/>
    <property type="evidence" value="ECO:0007669"/>
    <property type="project" value="InterPro"/>
</dbReference>
<dbReference type="InterPro" id="IPR003594">
    <property type="entry name" value="HATPase_dom"/>
</dbReference>
<dbReference type="Pfam" id="PF02518">
    <property type="entry name" value="HATPase_c"/>
    <property type="match status" value="1"/>
</dbReference>
<dbReference type="KEGG" id="ebz:J7S26_00750"/>
<dbReference type="InterPro" id="IPR004358">
    <property type="entry name" value="Sig_transdc_His_kin-like_C"/>
</dbReference>
<evidence type="ECO:0000313" key="13">
    <source>
        <dbReference type="EMBL" id="QTU85153.1"/>
    </source>
</evidence>
<dbReference type="SMART" id="SM00388">
    <property type="entry name" value="HisKA"/>
    <property type="match status" value="1"/>
</dbReference>
<dbReference type="InterPro" id="IPR005467">
    <property type="entry name" value="His_kinase_dom"/>
</dbReference>
<dbReference type="PANTHER" id="PTHR43047">
    <property type="entry name" value="TWO-COMPONENT HISTIDINE PROTEIN KINASE"/>
    <property type="match status" value="1"/>
</dbReference>
<reference evidence="12 14" key="1">
    <citation type="submission" date="2019-11" db="EMBL/GenBank/DDBJ databases">
        <title>Eggerthellaceae novel genus isolated from the rectal contents of marmort.</title>
        <authorList>
            <person name="Zhang G."/>
        </authorList>
    </citation>
    <scope>NUCLEOTIDE SEQUENCE [LARGE SCALE GENOMIC DNA]</scope>
    <source>
        <strain evidence="12">Zg-886</strain>
        <strain evidence="14">zg-886</strain>
    </source>
</reference>
<evidence type="ECO:0000256" key="9">
    <source>
        <dbReference type="SAM" id="Phobius"/>
    </source>
</evidence>
<dbReference type="EC" id="2.7.13.3" evidence="3"/>
<dbReference type="PRINTS" id="PR00344">
    <property type="entry name" value="BCTRLSENSOR"/>
</dbReference>
<evidence type="ECO:0000259" key="10">
    <source>
        <dbReference type="PROSITE" id="PS50109"/>
    </source>
</evidence>
<dbReference type="InterPro" id="IPR011006">
    <property type="entry name" value="CheY-like_superfamily"/>
</dbReference>
<keyword evidence="7" id="KW-0902">Two-component regulatory system</keyword>
<sequence length="664" mass="71741">MDQTADHDSQAFHNALARKWGMLESFAERLRITGADDREVLRSLIEVENQATAFENIELVGTNGTVFTGDGELSAIEDMPWHASYEEADSRFVMRCDASPDGGSDDQGVYIVYGVKLSTPLYLGGYSVGGVVGFIPVDDIAETMRFESFDERGVALVVQPDGAIVTAGGLYDGDESSILERLARARFSLGSYDACERALAEDGSAFASYSLDGENFYAAIKPIEDTDWHLVVRVHGTVTSDVVDILLTRSGLFFAALGVIVVLVAVTIYRSVRSARIARESERAKTAFLSTMSHEIRTPLNGIVGILYLMRQNVDNPEKLQSYLDQANVSANFLKSVISDVLDMSKIESGSVDVRIEPFDLRVMLQELEVIASVQAAGRLDVTVRSVDVGDPFVRGDAVRLKQALVNLLGNAVKFTPDGGEVSLALTEETLDDVAHLVFVVRDTGCGMSDDFLKNRLWSPFEQELRVASQSGTGLGAPLAKAIVEAMGGTVDVRSEVGVGSEFTVRVSLPLASKEEAAELDGRRTDTPAYTLAGSTVLVAEDNDVNRMIVEDILADEGVSVISVENGLEAVERFANSAPGEIDIVLMDVQMPLMDGYGAARGIRGLSRPDARTVPILALTANAFRENVEQALASGMDDVIVKPLNVALLLEKLRDCDSRRSSDS</sequence>